<dbReference type="InterPro" id="IPR050807">
    <property type="entry name" value="TransReg_Diox_bact_type"/>
</dbReference>
<dbReference type="SUPFAM" id="SSF47413">
    <property type="entry name" value="lambda repressor-like DNA-binding domains"/>
    <property type="match status" value="1"/>
</dbReference>
<organism evidence="3 4">
    <name type="scientific">Roseovarius aestuarii</name>
    <dbReference type="NCBI Taxonomy" id="475083"/>
    <lineage>
        <taxon>Bacteria</taxon>
        <taxon>Pseudomonadati</taxon>
        <taxon>Pseudomonadota</taxon>
        <taxon>Alphaproteobacteria</taxon>
        <taxon>Rhodobacterales</taxon>
        <taxon>Roseobacteraceae</taxon>
        <taxon>Roseovarius</taxon>
    </lineage>
</organism>
<dbReference type="EMBL" id="FWXB01000004">
    <property type="protein sequence ID" value="SMC11626.1"/>
    <property type="molecule type" value="Genomic_DNA"/>
</dbReference>
<evidence type="ECO:0000313" key="4">
    <source>
        <dbReference type="Proteomes" id="UP000193224"/>
    </source>
</evidence>
<accession>A0A1X7BPQ9</accession>
<dbReference type="Pfam" id="PF01381">
    <property type="entry name" value="HTH_3"/>
    <property type="match status" value="1"/>
</dbReference>
<dbReference type="GO" id="GO:0005829">
    <property type="term" value="C:cytosol"/>
    <property type="evidence" value="ECO:0007669"/>
    <property type="project" value="TreeGrafter"/>
</dbReference>
<dbReference type="CDD" id="cd02209">
    <property type="entry name" value="cupin_XRE_C"/>
    <property type="match status" value="1"/>
</dbReference>
<dbReference type="InterPro" id="IPR010982">
    <property type="entry name" value="Lambda_DNA-bd_dom_sf"/>
</dbReference>
<dbReference type="SMART" id="SM00530">
    <property type="entry name" value="HTH_XRE"/>
    <property type="match status" value="1"/>
</dbReference>
<dbReference type="PANTHER" id="PTHR46797:SF1">
    <property type="entry name" value="METHYLPHOSPHONATE SYNTHASE"/>
    <property type="match status" value="1"/>
</dbReference>
<gene>
    <name evidence="3" type="primary">rghR</name>
    <name evidence="3" type="ORF">ROA7745_01441</name>
</gene>
<protein>
    <submittedName>
        <fullName evidence="3">HTH-type transcriptional repressor RghR</fullName>
    </submittedName>
</protein>
<reference evidence="3 4" key="1">
    <citation type="submission" date="2017-03" db="EMBL/GenBank/DDBJ databases">
        <authorList>
            <person name="Afonso C.L."/>
            <person name="Miller P.J."/>
            <person name="Scott M.A."/>
            <person name="Spackman E."/>
            <person name="Goraichik I."/>
            <person name="Dimitrov K.M."/>
            <person name="Suarez D.L."/>
            <person name="Swayne D.E."/>
        </authorList>
    </citation>
    <scope>NUCLEOTIDE SEQUENCE [LARGE SCALE GENOMIC DNA]</scope>
    <source>
        <strain evidence="3 4">CECT 7745</strain>
    </source>
</reference>
<keyword evidence="1" id="KW-0238">DNA-binding</keyword>
<evidence type="ECO:0000256" key="1">
    <source>
        <dbReference type="ARBA" id="ARBA00023125"/>
    </source>
</evidence>
<dbReference type="GO" id="GO:0003700">
    <property type="term" value="F:DNA-binding transcription factor activity"/>
    <property type="evidence" value="ECO:0007669"/>
    <property type="project" value="TreeGrafter"/>
</dbReference>
<dbReference type="AlphaFoldDB" id="A0A1X7BPQ9"/>
<sequence>MGSGEIQVKNASTDKAIGLALRDLRSKSELSARQLAEASGVSAAMVSRIENGQVSPSISTLSALADALKVPLVSLFRETTSDHSDYTFVKAGEGLKSTRLVNDHRHDFVNLALHPRRDLCFGARRVTLKKQDAQPPIYCGHGVVFIYAVSGTALYSYGNQEFEMEAGDSISIDAELRHGFVKVLTAEFVFLTVQAENRG</sequence>
<dbReference type="InterPro" id="IPR014710">
    <property type="entry name" value="RmlC-like_jellyroll"/>
</dbReference>
<evidence type="ECO:0000259" key="2">
    <source>
        <dbReference type="PROSITE" id="PS50943"/>
    </source>
</evidence>
<dbReference type="Pfam" id="PF07883">
    <property type="entry name" value="Cupin_2"/>
    <property type="match status" value="1"/>
</dbReference>
<proteinExistence type="predicted"/>
<dbReference type="Gene3D" id="2.60.120.10">
    <property type="entry name" value="Jelly Rolls"/>
    <property type="match status" value="1"/>
</dbReference>
<dbReference type="InterPro" id="IPR001387">
    <property type="entry name" value="Cro/C1-type_HTH"/>
</dbReference>
<feature type="domain" description="HTH cro/C1-type" evidence="2">
    <location>
        <begin position="21"/>
        <end position="75"/>
    </location>
</feature>
<dbReference type="PROSITE" id="PS50943">
    <property type="entry name" value="HTH_CROC1"/>
    <property type="match status" value="1"/>
</dbReference>
<dbReference type="InterPro" id="IPR013096">
    <property type="entry name" value="Cupin_2"/>
</dbReference>
<dbReference type="CDD" id="cd00093">
    <property type="entry name" value="HTH_XRE"/>
    <property type="match status" value="1"/>
</dbReference>
<keyword evidence="4" id="KW-1185">Reference proteome</keyword>
<dbReference type="RefSeq" id="WP_085799594.1">
    <property type="nucleotide sequence ID" value="NZ_FWXB01000004.1"/>
</dbReference>
<dbReference type="Gene3D" id="1.10.260.40">
    <property type="entry name" value="lambda repressor-like DNA-binding domains"/>
    <property type="match status" value="1"/>
</dbReference>
<dbReference type="InterPro" id="IPR011051">
    <property type="entry name" value="RmlC_Cupin_sf"/>
</dbReference>
<dbReference type="OrthoDB" id="9805356at2"/>
<dbReference type="SUPFAM" id="SSF51182">
    <property type="entry name" value="RmlC-like cupins"/>
    <property type="match status" value="1"/>
</dbReference>
<dbReference type="GO" id="GO:0003677">
    <property type="term" value="F:DNA binding"/>
    <property type="evidence" value="ECO:0007669"/>
    <property type="project" value="UniProtKB-KW"/>
</dbReference>
<name>A0A1X7BPQ9_9RHOB</name>
<dbReference type="PANTHER" id="PTHR46797">
    <property type="entry name" value="HTH-TYPE TRANSCRIPTIONAL REGULATOR"/>
    <property type="match status" value="1"/>
</dbReference>
<dbReference type="Proteomes" id="UP000193224">
    <property type="component" value="Unassembled WGS sequence"/>
</dbReference>
<evidence type="ECO:0000313" key="3">
    <source>
        <dbReference type="EMBL" id="SMC11626.1"/>
    </source>
</evidence>